<dbReference type="Gene3D" id="1.10.10.10">
    <property type="entry name" value="Winged helix-like DNA-binding domain superfamily/Winged helix DNA-binding domain"/>
    <property type="match status" value="1"/>
</dbReference>
<dbReference type="GO" id="GO:0003677">
    <property type="term" value="F:DNA binding"/>
    <property type="evidence" value="ECO:0007669"/>
    <property type="project" value="UniProtKB-KW"/>
</dbReference>
<feature type="domain" description="RNA polymerase sigma factor 70 region 4 type 2" evidence="7">
    <location>
        <begin position="122"/>
        <end position="173"/>
    </location>
</feature>
<dbReference type="InterPro" id="IPR036388">
    <property type="entry name" value="WH-like_DNA-bd_sf"/>
</dbReference>
<dbReference type="Proteomes" id="UP000315303">
    <property type="component" value="Unassembled WGS sequence"/>
</dbReference>
<keyword evidence="4" id="KW-0238">DNA-binding</keyword>
<accession>A0A502L2E6</accession>
<dbReference type="InterPro" id="IPR014284">
    <property type="entry name" value="RNA_pol_sigma-70_dom"/>
</dbReference>
<dbReference type="GO" id="GO:0016987">
    <property type="term" value="F:sigma factor activity"/>
    <property type="evidence" value="ECO:0007669"/>
    <property type="project" value="UniProtKB-KW"/>
</dbReference>
<comment type="caution">
    <text evidence="8">The sequence shown here is derived from an EMBL/GenBank/DDBJ whole genome shotgun (WGS) entry which is preliminary data.</text>
</comment>
<feature type="domain" description="RNA polymerase sigma-70 region 2" evidence="6">
    <location>
        <begin position="24"/>
        <end position="90"/>
    </location>
</feature>
<dbReference type="InterPro" id="IPR039425">
    <property type="entry name" value="RNA_pol_sigma-70-like"/>
</dbReference>
<keyword evidence="9" id="KW-1185">Reference proteome</keyword>
<evidence type="ECO:0000256" key="3">
    <source>
        <dbReference type="ARBA" id="ARBA00023082"/>
    </source>
</evidence>
<dbReference type="AlphaFoldDB" id="A0A502L2E6"/>
<reference evidence="8 9" key="1">
    <citation type="submission" date="2019-01" db="EMBL/GenBank/DDBJ databases">
        <title>Litorilituus lipolytica sp. nov., isolated from intertidal sand of the Yellow Sea in China.</title>
        <authorList>
            <person name="Liu A."/>
        </authorList>
    </citation>
    <scope>NUCLEOTIDE SEQUENCE [LARGE SCALE GENOMIC DNA]</scope>
    <source>
        <strain evidence="8 9">RZ04</strain>
    </source>
</reference>
<dbReference type="RefSeq" id="WP_140601871.1">
    <property type="nucleotide sequence ID" value="NZ_SAWY01000005.1"/>
</dbReference>
<dbReference type="Pfam" id="PF04542">
    <property type="entry name" value="Sigma70_r2"/>
    <property type="match status" value="1"/>
</dbReference>
<keyword evidence="2" id="KW-0805">Transcription regulation</keyword>
<dbReference type="GO" id="GO:0006352">
    <property type="term" value="P:DNA-templated transcription initiation"/>
    <property type="evidence" value="ECO:0007669"/>
    <property type="project" value="InterPro"/>
</dbReference>
<evidence type="ECO:0000256" key="2">
    <source>
        <dbReference type="ARBA" id="ARBA00023015"/>
    </source>
</evidence>
<evidence type="ECO:0000259" key="7">
    <source>
        <dbReference type="Pfam" id="PF08281"/>
    </source>
</evidence>
<dbReference type="SUPFAM" id="SSF88946">
    <property type="entry name" value="Sigma2 domain of RNA polymerase sigma factors"/>
    <property type="match status" value="1"/>
</dbReference>
<comment type="similarity">
    <text evidence="1">Belongs to the sigma-70 factor family. ECF subfamily.</text>
</comment>
<organism evidence="8 9">
    <name type="scientific">Litorilituus lipolyticus</name>
    <dbReference type="NCBI Taxonomy" id="2491017"/>
    <lineage>
        <taxon>Bacteria</taxon>
        <taxon>Pseudomonadati</taxon>
        <taxon>Pseudomonadota</taxon>
        <taxon>Gammaproteobacteria</taxon>
        <taxon>Alteromonadales</taxon>
        <taxon>Colwelliaceae</taxon>
        <taxon>Litorilituus</taxon>
    </lineage>
</organism>
<evidence type="ECO:0000313" key="9">
    <source>
        <dbReference type="Proteomes" id="UP000315303"/>
    </source>
</evidence>
<dbReference type="Gene3D" id="1.10.1740.10">
    <property type="match status" value="1"/>
</dbReference>
<evidence type="ECO:0000256" key="4">
    <source>
        <dbReference type="ARBA" id="ARBA00023125"/>
    </source>
</evidence>
<dbReference type="PANTHER" id="PTHR43133:SF8">
    <property type="entry name" value="RNA POLYMERASE SIGMA FACTOR HI_1459-RELATED"/>
    <property type="match status" value="1"/>
</dbReference>
<dbReference type="InterPro" id="IPR013249">
    <property type="entry name" value="RNA_pol_sigma70_r4_t2"/>
</dbReference>
<dbReference type="PANTHER" id="PTHR43133">
    <property type="entry name" value="RNA POLYMERASE ECF-TYPE SIGMA FACTO"/>
    <property type="match status" value="1"/>
</dbReference>
<keyword evidence="5" id="KW-0804">Transcription</keyword>
<dbReference type="InterPro" id="IPR013325">
    <property type="entry name" value="RNA_pol_sigma_r2"/>
</dbReference>
<dbReference type="OrthoDB" id="9784272at2"/>
<sequence>MFERSDDVLIAQALKGKKSAWVALVKRYEKGLYNYALRMVNNQADAMDLMQDTFVAVFKNLQTFRGDSPFKGWLFKVAHYRCLEFYRRKRPMSSIDDVPEQEDDESSLCPEQELFSKQQSSELVNAMQSLPIKQKLVVELKFFQQCTFEDIAQQLGISTNTAKSQLYSGLEKLKVKLNEQNISFDHFSKNINKGEVGHA</sequence>
<name>A0A502L2E6_9GAMM</name>
<dbReference type="InterPro" id="IPR007627">
    <property type="entry name" value="RNA_pol_sigma70_r2"/>
</dbReference>
<dbReference type="CDD" id="cd06171">
    <property type="entry name" value="Sigma70_r4"/>
    <property type="match status" value="1"/>
</dbReference>
<evidence type="ECO:0000259" key="6">
    <source>
        <dbReference type="Pfam" id="PF04542"/>
    </source>
</evidence>
<dbReference type="NCBIfam" id="TIGR02937">
    <property type="entry name" value="sigma70-ECF"/>
    <property type="match status" value="1"/>
</dbReference>
<evidence type="ECO:0000256" key="1">
    <source>
        <dbReference type="ARBA" id="ARBA00010641"/>
    </source>
</evidence>
<evidence type="ECO:0000313" key="8">
    <source>
        <dbReference type="EMBL" id="TPH18160.1"/>
    </source>
</evidence>
<protein>
    <submittedName>
        <fullName evidence="8">Sigma-70 family RNA polymerase sigma factor</fullName>
    </submittedName>
</protein>
<proteinExistence type="inferred from homology"/>
<dbReference type="InterPro" id="IPR013324">
    <property type="entry name" value="RNA_pol_sigma_r3/r4-like"/>
</dbReference>
<dbReference type="Pfam" id="PF08281">
    <property type="entry name" value="Sigma70_r4_2"/>
    <property type="match status" value="1"/>
</dbReference>
<evidence type="ECO:0000256" key="5">
    <source>
        <dbReference type="ARBA" id="ARBA00023163"/>
    </source>
</evidence>
<gene>
    <name evidence="8" type="ORF">EPA86_03345</name>
</gene>
<dbReference type="SUPFAM" id="SSF88659">
    <property type="entry name" value="Sigma3 and sigma4 domains of RNA polymerase sigma factors"/>
    <property type="match status" value="1"/>
</dbReference>
<dbReference type="EMBL" id="SAWY01000005">
    <property type="protein sequence ID" value="TPH18160.1"/>
    <property type="molecule type" value="Genomic_DNA"/>
</dbReference>
<keyword evidence="3" id="KW-0731">Sigma factor</keyword>